<evidence type="ECO:0000313" key="6">
    <source>
        <dbReference type="EMBL" id="CAD8588753.1"/>
    </source>
</evidence>
<dbReference type="Pfam" id="PF01253">
    <property type="entry name" value="SUI1"/>
    <property type="match status" value="1"/>
</dbReference>
<dbReference type="InterPro" id="IPR005874">
    <property type="entry name" value="SUI1_euk"/>
</dbReference>
<keyword evidence="3" id="KW-0648">Protein biosynthesis</keyword>
<gene>
    <name evidence="6" type="ORF">OMED0929_LOCUS7130</name>
</gene>
<accession>A0A6U0F7G8</accession>
<protein>
    <recommendedName>
        <fullName evidence="5">SUI1 domain-containing protein</fullName>
    </recommendedName>
</protein>
<reference evidence="6" key="1">
    <citation type="submission" date="2021-01" db="EMBL/GenBank/DDBJ databases">
        <authorList>
            <person name="Corre E."/>
            <person name="Pelletier E."/>
            <person name="Niang G."/>
            <person name="Scheremetjew M."/>
            <person name="Finn R."/>
            <person name="Kale V."/>
            <person name="Holt S."/>
            <person name="Cochrane G."/>
            <person name="Meng A."/>
            <person name="Brown T."/>
            <person name="Cohen L."/>
        </authorList>
    </citation>
    <scope>NUCLEOTIDE SEQUENCE</scope>
    <source>
        <strain evidence="6">Clade-D-RCC2572</strain>
    </source>
</reference>
<evidence type="ECO:0000256" key="1">
    <source>
        <dbReference type="ARBA" id="ARBA00003130"/>
    </source>
</evidence>
<proteinExistence type="inferred from homology"/>
<dbReference type="EMBL" id="HBEW01008461">
    <property type="protein sequence ID" value="CAD8588753.1"/>
    <property type="molecule type" value="Transcribed_RNA"/>
</dbReference>
<dbReference type="AlphaFoldDB" id="A0A6U0F7G8"/>
<comment type="similarity">
    <text evidence="2">Belongs to the SUI1 family.</text>
</comment>
<feature type="region of interest" description="Disordered" evidence="4">
    <location>
        <begin position="15"/>
        <end position="35"/>
    </location>
</feature>
<dbReference type="InterPro" id="IPR036877">
    <property type="entry name" value="SUI1_dom_sf"/>
</dbReference>
<evidence type="ECO:0000256" key="4">
    <source>
        <dbReference type="SAM" id="MobiDB-lite"/>
    </source>
</evidence>
<sequence length="123" mass="13933">MADDLVFANDPFANEALDFGDEDKPKKEKKESADSVQDNYIHIRVQQRNGRKSLTTVQGINPKINKKIILKECKKKFNCNGCIVEDPEHGDIVQLQGDQRRQIATFLVEEKIAKKALIKVHGS</sequence>
<feature type="compositionally biased region" description="Basic and acidic residues" evidence="4">
    <location>
        <begin position="22"/>
        <end position="33"/>
    </location>
</feature>
<dbReference type="PANTHER" id="PTHR10388">
    <property type="entry name" value="EUKARYOTIC TRANSLATION INITIATION FACTOR SUI1"/>
    <property type="match status" value="1"/>
</dbReference>
<feature type="domain" description="SUI1" evidence="5">
    <location>
        <begin position="41"/>
        <end position="111"/>
    </location>
</feature>
<evidence type="ECO:0000259" key="5">
    <source>
        <dbReference type="PROSITE" id="PS50296"/>
    </source>
</evidence>
<dbReference type="CDD" id="cd11566">
    <property type="entry name" value="eIF1_SUI1"/>
    <property type="match status" value="1"/>
</dbReference>
<evidence type="ECO:0000256" key="2">
    <source>
        <dbReference type="ARBA" id="ARBA00005422"/>
    </source>
</evidence>
<dbReference type="InterPro" id="IPR001950">
    <property type="entry name" value="SUI1"/>
</dbReference>
<comment type="function">
    <text evidence="1">Probably involved in translation.</text>
</comment>
<evidence type="ECO:0000256" key="3">
    <source>
        <dbReference type="ARBA" id="ARBA00022917"/>
    </source>
</evidence>
<dbReference type="Gene3D" id="3.30.780.10">
    <property type="entry name" value="SUI1-like domain"/>
    <property type="match status" value="1"/>
</dbReference>
<name>A0A6U0F7G8_9CHLO</name>
<dbReference type="SUPFAM" id="SSF55159">
    <property type="entry name" value="eIF1-like"/>
    <property type="match status" value="1"/>
</dbReference>
<dbReference type="GO" id="GO:0003743">
    <property type="term" value="F:translation initiation factor activity"/>
    <property type="evidence" value="ECO:0007669"/>
    <property type="project" value="InterPro"/>
</dbReference>
<dbReference type="PROSITE" id="PS50296">
    <property type="entry name" value="SUI1"/>
    <property type="match status" value="1"/>
</dbReference>
<organism evidence="6">
    <name type="scientific">Ostreococcus mediterraneus</name>
    <dbReference type="NCBI Taxonomy" id="1486918"/>
    <lineage>
        <taxon>Eukaryota</taxon>
        <taxon>Viridiplantae</taxon>
        <taxon>Chlorophyta</taxon>
        <taxon>Mamiellophyceae</taxon>
        <taxon>Mamiellales</taxon>
        <taxon>Bathycoccaceae</taxon>
        <taxon>Ostreococcus</taxon>
    </lineage>
</organism>